<dbReference type="InterPro" id="IPR029327">
    <property type="entry name" value="HAUS4"/>
</dbReference>
<sequence length="105" mass="12352">MKELSQKATFLDSISIHFKQHSAILQNLISTYYQELIEGMDTLQKLLKLYHQKLNFQLTSALLFTEESRALQLKMRCLELEAMTATYTTESLEALRIIRLEKQRK</sequence>
<gene>
    <name evidence="1" type="primary">NCL1_42649</name>
    <name evidence="1" type="ORF">TNCT_130271</name>
</gene>
<dbReference type="Pfam" id="PF14735">
    <property type="entry name" value="HAUS4"/>
    <property type="match status" value="1"/>
</dbReference>
<dbReference type="Proteomes" id="UP000887116">
    <property type="component" value="Unassembled WGS sequence"/>
</dbReference>
<proteinExistence type="predicted"/>
<dbReference type="AlphaFoldDB" id="A0A8X6KCF9"/>
<keyword evidence="2" id="KW-1185">Reference proteome</keyword>
<evidence type="ECO:0000313" key="1">
    <source>
        <dbReference type="EMBL" id="GFQ69379.1"/>
    </source>
</evidence>
<organism evidence="1 2">
    <name type="scientific">Trichonephila clavata</name>
    <name type="common">Joro spider</name>
    <name type="synonym">Nephila clavata</name>
    <dbReference type="NCBI Taxonomy" id="2740835"/>
    <lineage>
        <taxon>Eukaryota</taxon>
        <taxon>Metazoa</taxon>
        <taxon>Ecdysozoa</taxon>
        <taxon>Arthropoda</taxon>
        <taxon>Chelicerata</taxon>
        <taxon>Arachnida</taxon>
        <taxon>Araneae</taxon>
        <taxon>Araneomorphae</taxon>
        <taxon>Entelegynae</taxon>
        <taxon>Araneoidea</taxon>
        <taxon>Nephilidae</taxon>
        <taxon>Trichonephila</taxon>
    </lineage>
</organism>
<dbReference type="EMBL" id="BMAO01000821">
    <property type="protein sequence ID" value="GFQ69379.1"/>
    <property type="molecule type" value="Genomic_DNA"/>
</dbReference>
<dbReference type="GO" id="GO:0070652">
    <property type="term" value="C:HAUS complex"/>
    <property type="evidence" value="ECO:0007669"/>
    <property type="project" value="InterPro"/>
</dbReference>
<accession>A0A8X6KCF9</accession>
<name>A0A8X6KCF9_TRICU</name>
<reference evidence="1" key="1">
    <citation type="submission" date="2020-07" db="EMBL/GenBank/DDBJ databases">
        <title>Multicomponent nature underlies the extraordinary mechanical properties of spider dragline silk.</title>
        <authorList>
            <person name="Kono N."/>
            <person name="Nakamura H."/>
            <person name="Mori M."/>
            <person name="Yoshida Y."/>
            <person name="Ohtoshi R."/>
            <person name="Malay A.D."/>
            <person name="Moran D.A.P."/>
            <person name="Tomita M."/>
            <person name="Numata K."/>
            <person name="Arakawa K."/>
        </authorList>
    </citation>
    <scope>NUCLEOTIDE SEQUENCE</scope>
</reference>
<evidence type="ECO:0000313" key="2">
    <source>
        <dbReference type="Proteomes" id="UP000887116"/>
    </source>
</evidence>
<dbReference type="GO" id="GO:0051225">
    <property type="term" value="P:spindle assembly"/>
    <property type="evidence" value="ECO:0007669"/>
    <property type="project" value="InterPro"/>
</dbReference>
<protein>
    <submittedName>
        <fullName evidence="1">Uncharacterized protein</fullName>
    </submittedName>
</protein>
<comment type="caution">
    <text evidence="1">The sequence shown here is derived from an EMBL/GenBank/DDBJ whole genome shotgun (WGS) entry which is preliminary data.</text>
</comment>